<keyword evidence="3" id="KW-1185">Reference proteome</keyword>
<dbReference type="Pfam" id="PF13469">
    <property type="entry name" value="Sulfotransfer_3"/>
    <property type="match status" value="1"/>
</dbReference>
<reference evidence="2 3" key="1">
    <citation type="submission" date="2019-04" db="EMBL/GenBank/DDBJ databases">
        <title>Draft genome sequence of Youngimonas vesicularis.</title>
        <authorList>
            <person name="Hameed A."/>
        </authorList>
    </citation>
    <scope>NUCLEOTIDE SEQUENCE [LARGE SCALE GENOMIC DNA]</scope>
    <source>
        <strain evidence="2 3">CC-AMW-E</strain>
    </source>
</reference>
<dbReference type="OrthoDB" id="7629357at2"/>
<dbReference type="GO" id="GO:0016740">
    <property type="term" value="F:transferase activity"/>
    <property type="evidence" value="ECO:0007669"/>
    <property type="project" value="UniProtKB-KW"/>
</dbReference>
<dbReference type="RefSeq" id="WP_136337884.1">
    <property type="nucleotide sequence ID" value="NZ_SSMD01000001.1"/>
</dbReference>
<feature type="region of interest" description="Disordered" evidence="1">
    <location>
        <begin position="269"/>
        <end position="289"/>
    </location>
</feature>
<dbReference type="InterPro" id="IPR027417">
    <property type="entry name" value="P-loop_NTPase"/>
</dbReference>
<protein>
    <submittedName>
        <fullName evidence="2">Sulfotransferase family protein</fullName>
    </submittedName>
</protein>
<dbReference type="Gene3D" id="3.40.50.300">
    <property type="entry name" value="P-loop containing nucleotide triphosphate hydrolases"/>
    <property type="match status" value="1"/>
</dbReference>
<name>A0A4S3ME24_9RHOB</name>
<gene>
    <name evidence="2" type="ORF">E7681_03605</name>
</gene>
<evidence type="ECO:0000256" key="1">
    <source>
        <dbReference type="SAM" id="MobiDB-lite"/>
    </source>
</evidence>
<organism evidence="2 3">
    <name type="scientific">Thalassobius vesicularis</name>
    <dbReference type="NCBI Taxonomy" id="1294297"/>
    <lineage>
        <taxon>Bacteria</taxon>
        <taxon>Pseudomonadati</taxon>
        <taxon>Pseudomonadota</taxon>
        <taxon>Alphaproteobacteria</taxon>
        <taxon>Rhodobacterales</taxon>
        <taxon>Roseobacteraceae</taxon>
        <taxon>Thalassovita</taxon>
    </lineage>
</organism>
<comment type="caution">
    <text evidence="2">The sequence shown here is derived from an EMBL/GenBank/DDBJ whole genome shotgun (WGS) entry which is preliminary data.</text>
</comment>
<dbReference type="SUPFAM" id="SSF52540">
    <property type="entry name" value="P-loop containing nucleoside triphosphate hydrolases"/>
    <property type="match status" value="1"/>
</dbReference>
<accession>A0A4S3ME24</accession>
<evidence type="ECO:0000313" key="3">
    <source>
        <dbReference type="Proteomes" id="UP000306113"/>
    </source>
</evidence>
<evidence type="ECO:0000313" key="2">
    <source>
        <dbReference type="EMBL" id="THD76940.1"/>
    </source>
</evidence>
<dbReference type="EMBL" id="SSMD01000001">
    <property type="protein sequence ID" value="THD76940.1"/>
    <property type="molecule type" value="Genomic_DNA"/>
</dbReference>
<dbReference type="Proteomes" id="UP000306113">
    <property type="component" value="Unassembled WGS sequence"/>
</dbReference>
<sequence>MTDARALQALMGELEQSLALLGDYRQGQGELSAEPLPSLLEQCQALCDTRPDPEGVRSIHHFACSGGTLITKCLGALPNVVTLSEVDPLSRMQATTPGRPLAFAPTDLIRGLRHAVRGVDEDMLVAVFTAGLRAAQERLNARGHYLLLRDHAHSQFCTFEDPEARPTLHDILQRGFALRSLVTVRHPLDSFLSLRSNGWIHFEPGTLEEYSRRYIRFMEHHAGVPLVKYEDFVADPAAVLEQMSRILELPFSPMALDILQVVPMSGDSGRSGGRIAPRPRRQLPPDLDAARHDSPAYADLCERLFYEA</sequence>
<keyword evidence="2" id="KW-0808">Transferase</keyword>
<dbReference type="AlphaFoldDB" id="A0A4S3ME24"/>
<proteinExistence type="predicted"/>